<dbReference type="CDD" id="cd06139">
    <property type="entry name" value="DNA_polA_I_Ecoli_like_exo"/>
    <property type="match status" value="1"/>
</dbReference>
<organism evidence="20 21">
    <name type="scientific">Arcicella rigui</name>
    <dbReference type="NCBI Taxonomy" id="797020"/>
    <lineage>
        <taxon>Bacteria</taxon>
        <taxon>Pseudomonadati</taxon>
        <taxon>Bacteroidota</taxon>
        <taxon>Cytophagia</taxon>
        <taxon>Cytophagales</taxon>
        <taxon>Flectobacillaceae</taxon>
        <taxon>Arcicella</taxon>
    </lineage>
</organism>
<feature type="domain" description="5'-3' exonuclease" evidence="18">
    <location>
        <begin position="2"/>
        <end position="265"/>
    </location>
</feature>
<feature type="domain" description="3'-5' exonuclease" evidence="17">
    <location>
        <begin position="357"/>
        <end position="538"/>
    </location>
</feature>
<dbReference type="InterPro" id="IPR043502">
    <property type="entry name" value="DNA/RNA_pol_sf"/>
</dbReference>
<dbReference type="Gene3D" id="3.30.420.10">
    <property type="entry name" value="Ribonuclease H-like superfamily/Ribonuclease H"/>
    <property type="match status" value="1"/>
</dbReference>
<dbReference type="RefSeq" id="WP_323297765.1">
    <property type="nucleotide sequence ID" value="NZ_JAYFUM010000019.1"/>
</dbReference>
<dbReference type="SMART" id="SM00279">
    <property type="entry name" value="HhH2"/>
    <property type="match status" value="1"/>
</dbReference>
<dbReference type="CDD" id="cd09898">
    <property type="entry name" value="H3TH_53EXO"/>
    <property type="match status" value="1"/>
</dbReference>
<protein>
    <recommendedName>
        <fullName evidence="3 15">DNA polymerase I</fullName>
        <ecNumber evidence="2 15">2.7.7.7</ecNumber>
    </recommendedName>
</protein>
<comment type="similarity">
    <text evidence="1 16">Belongs to the DNA polymerase type-A family.</text>
</comment>
<dbReference type="EC" id="2.7.7.7" evidence="2 15"/>
<comment type="catalytic activity">
    <reaction evidence="14 16">
        <text>DNA(n) + a 2'-deoxyribonucleoside 5'-triphosphate = DNA(n+1) + diphosphate</text>
        <dbReference type="Rhea" id="RHEA:22508"/>
        <dbReference type="Rhea" id="RHEA-COMP:17339"/>
        <dbReference type="Rhea" id="RHEA-COMP:17340"/>
        <dbReference type="ChEBI" id="CHEBI:33019"/>
        <dbReference type="ChEBI" id="CHEBI:61560"/>
        <dbReference type="ChEBI" id="CHEBI:173112"/>
        <dbReference type="EC" id="2.7.7.7"/>
    </reaction>
</comment>
<evidence type="ECO:0000313" key="21">
    <source>
        <dbReference type="Proteomes" id="UP001302949"/>
    </source>
</evidence>
<dbReference type="InterPro" id="IPR020045">
    <property type="entry name" value="DNA_polI_H3TH"/>
</dbReference>
<dbReference type="InterPro" id="IPR001098">
    <property type="entry name" value="DNA-dir_DNA_pol_A_palm_dom"/>
</dbReference>
<dbReference type="InterPro" id="IPR020046">
    <property type="entry name" value="5-3_exonucl_a-hlix_arch_N"/>
</dbReference>
<dbReference type="NCBIfam" id="NF004397">
    <property type="entry name" value="PRK05755.1"/>
    <property type="match status" value="1"/>
</dbReference>
<evidence type="ECO:0000259" key="17">
    <source>
        <dbReference type="SMART" id="SM00474"/>
    </source>
</evidence>
<evidence type="ECO:0000256" key="6">
    <source>
        <dbReference type="ARBA" id="ARBA00022705"/>
    </source>
</evidence>
<dbReference type="Gene3D" id="1.20.1060.10">
    <property type="entry name" value="Taq DNA Polymerase, Chain T, domain 4"/>
    <property type="match status" value="1"/>
</dbReference>
<evidence type="ECO:0000256" key="5">
    <source>
        <dbReference type="ARBA" id="ARBA00022695"/>
    </source>
</evidence>
<dbReference type="InterPro" id="IPR002421">
    <property type="entry name" value="5-3_exonuclease"/>
</dbReference>
<keyword evidence="6 16" id="KW-0235">DNA replication</keyword>
<evidence type="ECO:0000256" key="14">
    <source>
        <dbReference type="ARBA" id="ARBA00049244"/>
    </source>
</evidence>
<dbReference type="Gene3D" id="1.10.150.20">
    <property type="entry name" value="5' to 3' exonuclease, C-terminal subdomain"/>
    <property type="match status" value="2"/>
</dbReference>
<keyword evidence="9 16" id="KW-0378">Hydrolase</keyword>
<evidence type="ECO:0000256" key="10">
    <source>
        <dbReference type="ARBA" id="ARBA00022839"/>
    </source>
</evidence>
<keyword evidence="4 16" id="KW-0808">Transferase</keyword>
<dbReference type="NCBIfam" id="TIGR00593">
    <property type="entry name" value="pola"/>
    <property type="match status" value="1"/>
</dbReference>
<dbReference type="Proteomes" id="UP001302949">
    <property type="component" value="Unassembled WGS sequence"/>
</dbReference>
<evidence type="ECO:0000256" key="13">
    <source>
        <dbReference type="ARBA" id="ARBA00023204"/>
    </source>
</evidence>
<accession>A0ABU5QD88</accession>
<keyword evidence="7" id="KW-0540">Nuclease</keyword>
<feature type="domain" description="DNA-directed DNA polymerase family A palm" evidence="19">
    <location>
        <begin position="708"/>
        <end position="915"/>
    </location>
</feature>
<evidence type="ECO:0000259" key="18">
    <source>
        <dbReference type="SMART" id="SM00475"/>
    </source>
</evidence>
<keyword evidence="12 16" id="KW-0238">DNA-binding</keyword>
<dbReference type="PROSITE" id="PS00447">
    <property type="entry name" value="DNA_POLYMERASE_A"/>
    <property type="match status" value="1"/>
</dbReference>
<dbReference type="Pfam" id="PF01367">
    <property type="entry name" value="5_3_exonuc"/>
    <property type="match status" value="1"/>
</dbReference>
<evidence type="ECO:0000259" key="19">
    <source>
        <dbReference type="SMART" id="SM00482"/>
    </source>
</evidence>
<evidence type="ECO:0000256" key="12">
    <source>
        <dbReference type="ARBA" id="ARBA00023125"/>
    </source>
</evidence>
<dbReference type="CDD" id="cd09859">
    <property type="entry name" value="PIN_53EXO"/>
    <property type="match status" value="1"/>
</dbReference>
<dbReference type="SMART" id="SM00482">
    <property type="entry name" value="POLAc"/>
    <property type="match status" value="1"/>
</dbReference>
<evidence type="ECO:0000256" key="4">
    <source>
        <dbReference type="ARBA" id="ARBA00022679"/>
    </source>
</evidence>
<dbReference type="GO" id="GO:0003887">
    <property type="term" value="F:DNA-directed DNA polymerase activity"/>
    <property type="evidence" value="ECO:0007669"/>
    <property type="project" value="UniProtKB-EC"/>
</dbReference>
<dbReference type="InterPro" id="IPR018320">
    <property type="entry name" value="DNA_polymerase_1"/>
</dbReference>
<dbReference type="PRINTS" id="PR00868">
    <property type="entry name" value="DNAPOLI"/>
</dbReference>
<dbReference type="InterPro" id="IPR036397">
    <property type="entry name" value="RNaseH_sf"/>
</dbReference>
<evidence type="ECO:0000256" key="1">
    <source>
        <dbReference type="ARBA" id="ARBA00007705"/>
    </source>
</evidence>
<keyword evidence="10 16" id="KW-0269">Exonuclease</keyword>
<dbReference type="InterPro" id="IPR002562">
    <property type="entry name" value="3'-5'_exonuclease_dom"/>
</dbReference>
<dbReference type="PANTHER" id="PTHR10133">
    <property type="entry name" value="DNA POLYMERASE I"/>
    <property type="match status" value="1"/>
</dbReference>
<dbReference type="Pfam" id="PF00476">
    <property type="entry name" value="DNA_pol_A"/>
    <property type="match status" value="1"/>
</dbReference>
<dbReference type="SUPFAM" id="SSF53098">
    <property type="entry name" value="Ribonuclease H-like"/>
    <property type="match status" value="1"/>
</dbReference>
<keyword evidence="21" id="KW-1185">Reference proteome</keyword>
<evidence type="ECO:0000256" key="16">
    <source>
        <dbReference type="RuleBase" id="RU004460"/>
    </source>
</evidence>
<dbReference type="CDD" id="cd08637">
    <property type="entry name" value="DNA_pol_A_pol_I_C"/>
    <property type="match status" value="1"/>
</dbReference>
<evidence type="ECO:0000256" key="3">
    <source>
        <dbReference type="ARBA" id="ARBA00020311"/>
    </source>
</evidence>
<dbReference type="SUPFAM" id="SSF88723">
    <property type="entry name" value="PIN domain-like"/>
    <property type="match status" value="1"/>
</dbReference>
<dbReference type="Gene3D" id="3.30.70.370">
    <property type="match status" value="1"/>
</dbReference>
<dbReference type="InterPro" id="IPR002298">
    <property type="entry name" value="DNA_polymerase_A"/>
</dbReference>
<dbReference type="InterPro" id="IPR008918">
    <property type="entry name" value="HhH2"/>
</dbReference>
<dbReference type="Pfam" id="PF01612">
    <property type="entry name" value="DNA_pol_A_exo1"/>
    <property type="match status" value="1"/>
</dbReference>
<gene>
    <name evidence="16 20" type="primary">polA</name>
    <name evidence="20" type="ORF">VB248_15785</name>
</gene>
<dbReference type="InterPro" id="IPR012337">
    <property type="entry name" value="RNaseH-like_sf"/>
</dbReference>
<evidence type="ECO:0000256" key="15">
    <source>
        <dbReference type="NCBIfam" id="TIGR00593"/>
    </source>
</evidence>
<dbReference type="SUPFAM" id="SSF56672">
    <property type="entry name" value="DNA/RNA polymerases"/>
    <property type="match status" value="1"/>
</dbReference>
<dbReference type="SMART" id="SM00475">
    <property type="entry name" value="53EXOc"/>
    <property type="match status" value="1"/>
</dbReference>
<comment type="function">
    <text evidence="16">In addition to polymerase activity, this DNA polymerase exhibits 3'-5' and 5'-3' exonuclease activity.</text>
</comment>
<evidence type="ECO:0000256" key="9">
    <source>
        <dbReference type="ARBA" id="ARBA00022801"/>
    </source>
</evidence>
<dbReference type="PANTHER" id="PTHR10133:SF27">
    <property type="entry name" value="DNA POLYMERASE NU"/>
    <property type="match status" value="1"/>
</dbReference>
<dbReference type="Gene3D" id="3.40.50.1010">
    <property type="entry name" value="5'-nuclease"/>
    <property type="match status" value="1"/>
</dbReference>
<proteinExistence type="inferred from homology"/>
<keyword evidence="5 16" id="KW-0548">Nucleotidyltransferase</keyword>
<evidence type="ECO:0000313" key="20">
    <source>
        <dbReference type="EMBL" id="MEA5140612.1"/>
    </source>
</evidence>
<dbReference type="Pfam" id="PF02739">
    <property type="entry name" value="5_3_exonuc_N"/>
    <property type="match status" value="1"/>
</dbReference>
<evidence type="ECO:0000256" key="7">
    <source>
        <dbReference type="ARBA" id="ARBA00022722"/>
    </source>
</evidence>
<comment type="caution">
    <text evidence="20">The sequence shown here is derived from an EMBL/GenBank/DDBJ whole genome shotgun (WGS) entry which is preliminary data.</text>
</comment>
<evidence type="ECO:0000256" key="11">
    <source>
        <dbReference type="ARBA" id="ARBA00022932"/>
    </source>
</evidence>
<evidence type="ECO:0000256" key="2">
    <source>
        <dbReference type="ARBA" id="ARBA00012417"/>
    </source>
</evidence>
<dbReference type="InterPro" id="IPR029060">
    <property type="entry name" value="PIN-like_dom_sf"/>
</dbReference>
<dbReference type="EMBL" id="JAYFUM010000019">
    <property type="protein sequence ID" value="MEA5140612.1"/>
    <property type="molecule type" value="Genomic_DNA"/>
</dbReference>
<dbReference type="SMART" id="SM00474">
    <property type="entry name" value="35EXOc"/>
    <property type="match status" value="1"/>
</dbReference>
<keyword evidence="8 16" id="KW-0227">DNA damage</keyword>
<evidence type="ECO:0000256" key="8">
    <source>
        <dbReference type="ARBA" id="ARBA00022763"/>
    </source>
</evidence>
<dbReference type="SUPFAM" id="SSF47807">
    <property type="entry name" value="5' to 3' exonuclease, C-terminal subdomain"/>
    <property type="match status" value="1"/>
</dbReference>
<keyword evidence="13 16" id="KW-0234">DNA repair</keyword>
<reference evidence="20 21" key="1">
    <citation type="submission" date="2023-12" db="EMBL/GenBank/DDBJ databases">
        <title>Novel species of the genus Arcicella isolated from rivers.</title>
        <authorList>
            <person name="Lu H."/>
        </authorList>
    </citation>
    <scope>NUCLEOTIDE SEQUENCE [LARGE SCALE GENOMIC DNA]</scope>
    <source>
        <strain evidence="20 21">KCTC 23307</strain>
    </source>
</reference>
<name>A0ABU5QD88_9BACT</name>
<sequence length="951" mass="107208">MKKLFLLDAMALIYRAHFAFQKTPRITSKGLNTSAVFGFTNTLLEVLTKEKPTHLGVAFDTPTPTFRHIQFEAYKAQRQAQPEDITIAIPYIKRLCTAMNIPMLIMEGYEADDVIGTIAKRAAREHEDMEIYMMTPDKDYGQLVEERIFMYKPAFMGKGVEILGVKEICERWGIQDVSQVVDTLGLMGDSADNIPGIPGIGEKTAQKLIQEYGSLENLIANVDKLKGKQQENVRNFAQQGLLSKELATIHCEVPVTFDEEDLKVVEVNKELLSPLLDELEFRTLRRRLLGEEAVVEQPTAIPEAKKATAAGKAKASSGQFDLFGSIVEEKKLELFDETDTPAESNPKATIDTTVHQYHLIDTPELRQSLIHFLSLQDEICFDTETTSVDAVEADLVGLSFAYRAGEAYYVPTPANREETQAIVDEFKPIFANEKITKIAQNIKYDLMVLAQYGVEVKGKTYDTMLAHYIIEPEKRHGMDILAEDFLNYTPVSIDELIGKKGAKQGNMRDVEFEKIKEYAAEDADITLQLKSKLHPILAQNPSAVKLLEEVEMPLTQVLSDIEMEGVRLDIDFLKDMSKTLEKDMLEVQTKVFELAGQEFNIGSPKQLGEILFDKLKLDPKAKKTKTGQYMTGEEVLSKLESEHEIARKILDFRELQKLKSTYVDALPLMISPRTGRVHTSFNQAVTATGRLSSTNPNLQNIPIRTARGREIRKAFIPKNDDFLILSADYSQIELRIMAAVAKDESMIEAFNQGRDIHATTAAKVFNVSLDEVTSDMRRKAKTVNFGIIYGVSAFGLAQQIAISRTEAKEIIDSYWREFPAIKRYMDTAVIEARDKGYVETILGRRRYLRDINSNNMVERGFAERNAVNAPIQGSAADMIKVAMIKVNDFIKQEKLQSRIILTVHDELVFDVHKSELELMKTKVNELMVNAIPFPVKMETGMGVGLNWLEAH</sequence>
<dbReference type="InterPro" id="IPR036279">
    <property type="entry name" value="5-3_exonuclease_C_sf"/>
</dbReference>
<dbReference type="InterPro" id="IPR019760">
    <property type="entry name" value="DNA-dir_DNA_pol_A_CS"/>
</dbReference>
<keyword evidence="11 16" id="KW-0239">DNA-directed DNA polymerase</keyword>